<dbReference type="EMBL" id="HACA01025448">
    <property type="protein sequence ID" value="CDW42809.1"/>
    <property type="molecule type" value="Transcribed_RNA"/>
</dbReference>
<evidence type="ECO:0000313" key="2">
    <source>
        <dbReference type="EMBL" id="CDW42809.1"/>
    </source>
</evidence>
<proteinExistence type="predicted"/>
<reference evidence="2" key="1">
    <citation type="submission" date="2014-05" db="EMBL/GenBank/DDBJ databases">
        <authorList>
            <person name="Chronopoulou M."/>
        </authorList>
    </citation>
    <scope>NUCLEOTIDE SEQUENCE</scope>
    <source>
        <tissue evidence="2">Whole organism</tissue>
    </source>
</reference>
<protein>
    <submittedName>
        <fullName evidence="2">Uncharacterized protein</fullName>
    </submittedName>
</protein>
<keyword evidence="1" id="KW-0472">Membrane</keyword>
<evidence type="ECO:0000256" key="1">
    <source>
        <dbReference type="SAM" id="Phobius"/>
    </source>
</evidence>
<keyword evidence="1" id="KW-1133">Transmembrane helix</keyword>
<feature type="transmembrane region" description="Helical" evidence="1">
    <location>
        <begin position="12"/>
        <end position="33"/>
    </location>
</feature>
<keyword evidence="1" id="KW-0812">Transmembrane</keyword>
<name>A0A0K2UX31_LEPSM</name>
<sequence length="55" mass="6378">MALFSSYVLGLQLFLLSSSFGISCAHLFISIIINIRKRVFLERESRSHYMINILK</sequence>
<accession>A0A0K2UX31</accession>
<organism evidence="2">
    <name type="scientific">Lepeophtheirus salmonis</name>
    <name type="common">Salmon louse</name>
    <name type="synonym">Caligus salmonis</name>
    <dbReference type="NCBI Taxonomy" id="72036"/>
    <lineage>
        <taxon>Eukaryota</taxon>
        <taxon>Metazoa</taxon>
        <taxon>Ecdysozoa</taxon>
        <taxon>Arthropoda</taxon>
        <taxon>Crustacea</taxon>
        <taxon>Multicrustacea</taxon>
        <taxon>Hexanauplia</taxon>
        <taxon>Copepoda</taxon>
        <taxon>Siphonostomatoida</taxon>
        <taxon>Caligidae</taxon>
        <taxon>Lepeophtheirus</taxon>
    </lineage>
</organism>
<dbReference type="AlphaFoldDB" id="A0A0K2UX31"/>